<accession>A0AAY4AHS9</accession>
<sequence length="212" mass="23716">RCSDATEKQTQNGDDERDGDLKDRRRAKSLAECPDRAAKRVQFADTLGLDLEDVVHFSAAEDPRVPPKALNRLQSYPPDPGRQSPTVARLVPTFAVPAEPRDMPSLLRDRRVALERVAVSGFDVTGTVRTLKGDTVREEVGVRYTFNAWRTCVDAQAARVADGAGRFTFTLCAPPYLERGSSVQFAVFYRTDQGDFWDNNMGQNYVLRLDYA</sequence>
<reference evidence="3 4" key="1">
    <citation type="submission" date="2020-06" db="EMBL/GenBank/DDBJ databases">
        <authorList>
            <consortium name="Wellcome Sanger Institute Data Sharing"/>
        </authorList>
    </citation>
    <scope>NUCLEOTIDE SEQUENCE [LARGE SCALE GENOMIC DNA]</scope>
</reference>
<dbReference type="Gene3D" id="2.60.40.2440">
    <property type="entry name" value="Carbohydrate binding type-21 domain"/>
    <property type="match status" value="1"/>
</dbReference>
<dbReference type="PROSITE" id="PS51159">
    <property type="entry name" value="CBM21"/>
    <property type="match status" value="1"/>
</dbReference>
<feature type="domain" description="CBM21" evidence="2">
    <location>
        <begin position="104"/>
        <end position="208"/>
    </location>
</feature>
<dbReference type="GO" id="GO:2001069">
    <property type="term" value="F:glycogen binding"/>
    <property type="evidence" value="ECO:0007669"/>
    <property type="project" value="TreeGrafter"/>
</dbReference>
<dbReference type="GeneTree" id="ENSGT00940000163747"/>
<organism evidence="3 4">
    <name type="scientific">Denticeps clupeoides</name>
    <name type="common">denticle herring</name>
    <dbReference type="NCBI Taxonomy" id="299321"/>
    <lineage>
        <taxon>Eukaryota</taxon>
        <taxon>Metazoa</taxon>
        <taxon>Chordata</taxon>
        <taxon>Craniata</taxon>
        <taxon>Vertebrata</taxon>
        <taxon>Euteleostomi</taxon>
        <taxon>Actinopterygii</taxon>
        <taxon>Neopterygii</taxon>
        <taxon>Teleostei</taxon>
        <taxon>Clupei</taxon>
        <taxon>Clupeiformes</taxon>
        <taxon>Denticipitoidei</taxon>
        <taxon>Denticipitidae</taxon>
        <taxon>Denticeps</taxon>
    </lineage>
</organism>
<keyword evidence="4" id="KW-1185">Reference proteome</keyword>
<name>A0AAY4AHS9_9TELE</name>
<reference evidence="3" key="2">
    <citation type="submission" date="2025-08" db="UniProtKB">
        <authorList>
            <consortium name="Ensembl"/>
        </authorList>
    </citation>
    <scope>IDENTIFICATION</scope>
</reference>
<protein>
    <recommendedName>
        <fullName evidence="2">CBM21 domain-containing protein</fullName>
    </recommendedName>
</protein>
<dbReference type="AlphaFoldDB" id="A0AAY4AHS9"/>
<dbReference type="GO" id="GO:0000164">
    <property type="term" value="C:protein phosphatase type 1 complex"/>
    <property type="evidence" value="ECO:0007669"/>
    <property type="project" value="TreeGrafter"/>
</dbReference>
<dbReference type="InterPro" id="IPR038175">
    <property type="entry name" value="CBM21_dom_sf"/>
</dbReference>
<feature type="region of interest" description="Disordered" evidence="1">
    <location>
        <begin position="1"/>
        <end position="33"/>
    </location>
</feature>
<evidence type="ECO:0000313" key="3">
    <source>
        <dbReference type="Ensembl" id="ENSDCDP00010008463.1"/>
    </source>
</evidence>
<dbReference type="Ensembl" id="ENSDCDT00010008894.1">
    <property type="protein sequence ID" value="ENSDCDP00010008463.1"/>
    <property type="gene ID" value="ENSDCDG00010003826.1"/>
</dbReference>
<dbReference type="InterPro" id="IPR005036">
    <property type="entry name" value="CBM21_dom"/>
</dbReference>
<dbReference type="PANTHER" id="PTHR12307:SF7">
    <property type="entry name" value="PROTEIN PHOSPHATASE 1 REGULATORY SUBUNIT 3G"/>
    <property type="match status" value="1"/>
</dbReference>
<dbReference type="GO" id="GO:0005979">
    <property type="term" value="P:regulation of glycogen biosynthetic process"/>
    <property type="evidence" value="ECO:0007669"/>
    <property type="project" value="TreeGrafter"/>
</dbReference>
<dbReference type="GO" id="GO:0008157">
    <property type="term" value="F:protein phosphatase 1 binding"/>
    <property type="evidence" value="ECO:0007669"/>
    <property type="project" value="TreeGrafter"/>
</dbReference>
<gene>
    <name evidence="3" type="primary">PPP1R3G</name>
</gene>
<dbReference type="InterPro" id="IPR050782">
    <property type="entry name" value="PP1_regulatory_subunit_3"/>
</dbReference>
<evidence type="ECO:0000313" key="4">
    <source>
        <dbReference type="Proteomes" id="UP000694580"/>
    </source>
</evidence>
<feature type="region of interest" description="Disordered" evidence="1">
    <location>
        <begin position="66"/>
        <end position="86"/>
    </location>
</feature>
<dbReference type="Proteomes" id="UP000694580">
    <property type="component" value="Chromosome 4"/>
</dbReference>
<dbReference type="Pfam" id="PF03370">
    <property type="entry name" value="CBM_21"/>
    <property type="match status" value="1"/>
</dbReference>
<evidence type="ECO:0000259" key="2">
    <source>
        <dbReference type="PROSITE" id="PS51159"/>
    </source>
</evidence>
<proteinExistence type="predicted"/>
<reference evidence="3" key="3">
    <citation type="submission" date="2025-09" db="UniProtKB">
        <authorList>
            <consortium name="Ensembl"/>
        </authorList>
    </citation>
    <scope>IDENTIFICATION</scope>
</reference>
<dbReference type="PANTHER" id="PTHR12307">
    <property type="entry name" value="PROTEIN PHOSPHATASE 1 REGULATORY SUBUNIT"/>
    <property type="match status" value="1"/>
</dbReference>
<evidence type="ECO:0000256" key="1">
    <source>
        <dbReference type="SAM" id="MobiDB-lite"/>
    </source>
</evidence>